<proteinExistence type="predicted"/>
<dbReference type="RefSeq" id="WP_319612346.1">
    <property type="nucleotide sequence ID" value="NZ_JAWXYB010000001.1"/>
</dbReference>
<comment type="caution">
    <text evidence="2">The sequence shown here is derived from an EMBL/GenBank/DDBJ whole genome shotgun (WGS) entry which is preliminary data.</text>
</comment>
<protein>
    <submittedName>
        <fullName evidence="2">Uncharacterized protein</fullName>
    </submittedName>
</protein>
<feature type="transmembrane region" description="Helical" evidence="1">
    <location>
        <begin position="160"/>
        <end position="180"/>
    </location>
</feature>
<evidence type="ECO:0000313" key="3">
    <source>
        <dbReference type="Proteomes" id="UP001279553"/>
    </source>
</evidence>
<gene>
    <name evidence="2" type="ORF">SIL87_00295</name>
</gene>
<dbReference type="Proteomes" id="UP001279553">
    <property type="component" value="Unassembled WGS sequence"/>
</dbReference>
<evidence type="ECO:0000256" key="1">
    <source>
        <dbReference type="SAM" id="Phobius"/>
    </source>
</evidence>
<keyword evidence="1" id="KW-0812">Transmembrane</keyword>
<evidence type="ECO:0000313" key="2">
    <source>
        <dbReference type="EMBL" id="MDX5929210.1"/>
    </source>
</evidence>
<feature type="transmembrane region" description="Helical" evidence="1">
    <location>
        <begin position="225"/>
        <end position="245"/>
    </location>
</feature>
<sequence length="248" mass="27326">MAMLSIFEDGIPPHFRFTGLAVDWVRAETIREGGKRQSFTFTNRGKYWESLDEIPEPHGFEVAVTLGHGEHDHTYTVHFTEHEHGGHGHDHGHDDHDEDKLYAPLEGVAVLSRHAHPHRHGSVVHKHQHDHEAATTHDITAATETTPPVHQHKHKTGTRMALLLILGSSPMVEGIPAFFAAGRFGIAVIALMAVVFGISTIVTYVLLCVYSAAGLQRVSLGPVERYGEVISGVFIAIVGVVFWIFPVV</sequence>
<keyword evidence="3" id="KW-1185">Reference proteome</keyword>
<keyword evidence="1" id="KW-0472">Membrane</keyword>
<dbReference type="EMBL" id="JAWXYB010000001">
    <property type="protein sequence ID" value="MDX5929210.1"/>
    <property type="molecule type" value="Genomic_DNA"/>
</dbReference>
<accession>A0AAW9DLV6</accession>
<reference evidence="2 3" key="1">
    <citation type="submission" date="2023-11" db="EMBL/GenBank/DDBJ databases">
        <title>MicrobeMod: A computational toolkit for identifying prokaryotic methylation and restriction-modification with nanopore sequencing.</title>
        <authorList>
            <person name="Crits-Christoph A."/>
            <person name="Kang S.C."/>
            <person name="Lee H."/>
            <person name="Ostrov N."/>
        </authorList>
    </citation>
    <scope>NUCLEOTIDE SEQUENCE [LARGE SCALE GENOMIC DNA]</scope>
    <source>
        <strain evidence="2 3">DSMZ 700</strain>
    </source>
</reference>
<organism evidence="2 3">
    <name type="scientific">Acidiphilium acidophilum</name>
    <name type="common">Thiobacillus acidophilus</name>
    <dbReference type="NCBI Taxonomy" id="76588"/>
    <lineage>
        <taxon>Bacteria</taxon>
        <taxon>Pseudomonadati</taxon>
        <taxon>Pseudomonadota</taxon>
        <taxon>Alphaproteobacteria</taxon>
        <taxon>Acetobacterales</taxon>
        <taxon>Acidocellaceae</taxon>
        <taxon>Acidiphilium</taxon>
    </lineage>
</organism>
<dbReference type="AlphaFoldDB" id="A0AAW9DLV6"/>
<feature type="transmembrane region" description="Helical" evidence="1">
    <location>
        <begin position="186"/>
        <end position="213"/>
    </location>
</feature>
<keyword evidence="1" id="KW-1133">Transmembrane helix</keyword>
<name>A0AAW9DLV6_ACIAO</name>